<accession>A0A9X2I692</accession>
<sequence>MTAARILVTRPQPLADEWQSWLQRQGYDAQAIPVMALEALDDFDSEQRIKSVVMNLDEYQKAIFVSRNAVHYAAQWLEDYWPQWPIGLQCLAVGRATADALDPLDLPVAALGDERSAMNSEHLLASRALGNVSGEKIVIFRGQGGRELMTRTLTERGARVEHCELYRRVLPAQSAPRVKQWLEAGQSTDLITVHSGESLTNLLDLARRTETQSLLRERTFLVPGDRVAQLAREAGLARLWVARNAGSDAMLEQIQAYAGTLD</sequence>
<evidence type="ECO:0000256" key="5">
    <source>
        <dbReference type="ARBA" id="ARBA00023244"/>
    </source>
</evidence>
<evidence type="ECO:0000256" key="8">
    <source>
        <dbReference type="ARBA" id="ARBA00048617"/>
    </source>
</evidence>
<evidence type="ECO:0000256" key="9">
    <source>
        <dbReference type="RuleBase" id="RU366031"/>
    </source>
</evidence>
<comment type="pathway">
    <text evidence="1 9">Porphyrin-containing compound metabolism; protoporphyrin-IX biosynthesis; coproporphyrinogen-III from 5-aminolevulinate: step 3/4.</text>
</comment>
<name>A0A9X2I692_9GAMM</name>
<dbReference type="GO" id="GO:0006780">
    <property type="term" value="P:uroporphyrinogen III biosynthetic process"/>
    <property type="evidence" value="ECO:0007669"/>
    <property type="project" value="UniProtKB-UniRule"/>
</dbReference>
<evidence type="ECO:0000256" key="2">
    <source>
        <dbReference type="ARBA" id="ARBA00008133"/>
    </source>
</evidence>
<evidence type="ECO:0000256" key="7">
    <source>
        <dbReference type="ARBA" id="ARBA00040167"/>
    </source>
</evidence>
<dbReference type="PANTHER" id="PTHR38042">
    <property type="entry name" value="UROPORPHYRINOGEN-III SYNTHASE, CHLOROPLASTIC"/>
    <property type="match status" value="1"/>
</dbReference>
<evidence type="ECO:0000313" key="12">
    <source>
        <dbReference type="Proteomes" id="UP001139319"/>
    </source>
</evidence>
<proteinExistence type="inferred from homology"/>
<comment type="similarity">
    <text evidence="2 9">Belongs to the uroporphyrinogen-III synthase family.</text>
</comment>
<dbReference type="EC" id="4.2.1.75" evidence="3 9"/>
<organism evidence="11 12">
    <name type="scientific">Gilvimarinus xylanilyticus</name>
    <dbReference type="NCBI Taxonomy" id="2944139"/>
    <lineage>
        <taxon>Bacteria</taxon>
        <taxon>Pseudomonadati</taxon>
        <taxon>Pseudomonadota</taxon>
        <taxon>Gammaproteobacteria</taxon>
        <taxon>Cellvibrionales</taxon>
        <taxon>Cellvibrionaceae</taxon>
        <taxon>Gilvimarinus</taxon>
    </lineage>
</organism>
<dbReference type="SUPFAM" id="SSF69618">
    <property type="entry name" value="HemD-like"/>
    <property type="match status" value="1"/>
</dbReference>
<comment type="catalytic activity">
    <reaction evidence="8 9">
        <text>hydroxymethylbilane = uroporphyrinogen III + H2O</text>
        <dbReference type="Rhea" id="RHEA:18965"/>
        <dbReference type="ChEBI" id="CHEBI:15377"/>
        <dbReference type="ChEBI" id="CHEBI:57308"/>
        <dbReference type="ChEBI" id="CHEBI:57845"/>
        <dbReference type="EC" id="4.2.1.75"/>
    </reaction>
</comment>
<dbReference type="GO" id="GO:0006782">
    <property type="term" value="P:protoporphyrinogen IX biosynthetic process"/>
    <property type="evidence" value="ECO:0007669"/>
    <property type="project" value="UniProtKB-UniRule"/>
</dbReference>
<evidence type="ECO:0000313" key="11">
    <source>
        <dbReference type="EMBL" id="MCP8899627.1"/>
    </source>
</evidence>
<reference evidence="11" key="1">
    <citation type="submission" date="2022-05" db="EMBL/GenBank/DDBJ databases">
        <authorList>
            <person name="Sun H.-N."/>
        </authorList>
    </citation>
    <scope>NUCLEOTIDE SEQUENCE</scope>
    <source>
        <strain evidence="11">HB14</strain>
    </source>
</reference>
<keyword evidence="12" id="KW-1185">Reference proteome</keyword>
<evidence type="ECO:0000256" key="4">
    <source>
        <dbReference type="ARBA" id="ARBA00023239"/>
    </source>
</evidence>
<dbReference type="GO" id="GO:0004852">
    <property type="term" value="F:uroporphyrinogen-III synthase activity"/>
    <property type="evidence" value="ECO:0007669"/>
    <property type="project" value="UniProtKB-UniRule"/>
</dbReference>
<dbReference type="InterPro" id="IPR039793">
    <property type="entry name" value="UROS/Hem4"/>
</dbReference>
<comment type="caution">
    <text evidence="11">The sequence shown here is derived from an EMBL/GenBank/DDBJ whole genome shotgun (WGS) entry which is preliminary data.</text>
</comment>
<dbReference type="EMBL" id="JAMFTH010000002">
    <property type="protein sequence ID" value="MCP8899627.1"/>
    <property type="molecule type" value="Genomic_DNA"/>
</dbReference>
<gene>
    <name evidence="11" type="ORF">M6D89_09975</name>
</gene>
<dbReference type="CDD" id="cd06578">
    <property type="entry name" value="HemD"/>
    <property type="match status" value="1"/>
</dbReference>
<dbReference type="Gene3D" id="3.40.50.10090">
    <property type="match status" value="2"/>
</dbReference>
<evidence type="ECO:0000256" key="3">
    <source>
        <dbReference type="ARBA" id="ARBA00013109"/>
    </source>
</evidence>
<evidence type="ECO:0000256" key="1">
    <source>
        <dbReference type="ARBA" id="ARBA00004772"/>
    </source>
</evidence>
<evidence type="ECO:0000259" key="10">
    <source>
        <dbReference type="Pfam" id="PF02602"/>
    </source>
</evidence>
<dbReference type="AlphaFoldDB" id="A0A9X2I692"/>
<evidence type="ECO:0000256" key="6">
    <source>
        <dbReference type="ARBA" id="ARBA00037589"/>
    </source>
</evidence>
<dbReference type="InterPro" id="IPR036108">
    <property type="entry name" value="4pyrrol_syn_uPrphyn_synt_sf"/>
</dbReference>
<dbReference type="RefSeq" id="WP_253967919.1">
    <property type="nucleotide sequence ID" value="NZ_JAMFTH010000002.1"/>
</dbReference>
<comment type="function">
    <text evidence="6 9">Catalyzes cyclization of the linear tetrapyrrole, hydroxymethylbilane, to the macrocyclic uroporphyrinogen III.</text>
</comment>
<feature type="domain" description="Tetrapyrrole biosynthesis uroporphyrinogen III synthase" evidence="10">
    <location>
        <begin position="17"/>
        <end position="252"/>
    </location>
</feature>
<dbReference type="InterPro" id="IPR003754">
    <property type="entry name" value="4pyrrol_synth_uPrphyn_synth"/>
</dbReference>
<keyword evidence="5 9" id="KW-0627">Porphyrin biosynthesis</keyword>
<keyword evidence="4 9" id="KW-0456">Lyase</keyword>
<reference evidence="11" key="2">
    <citation type="submission" date="2023-01" db="EMBL/GenBank/DDBJ databases">
        <title>Gilvimarinus xylanilyticus HB14 isolated from Caulerpa lentillifera aquaculture base in Hainan, China.</title>
        <authorList>
            <person name="Zhang Y.-J."/>
        </authorList>
    </citation>
    <scope>NUCLEOTIDE SEQUENCE</scope>
    <source>
        <strain evidence="11">HB14</strain>
    </source>
</reference>
<dbReference type="PANTHER" id="PTHR38042:SF1">
    <property type="entry name" value="UROPORPHYRINOGEN-III SYNTHASE, CHLOROPLASTIC"/>
    <property type="match status" value="1"/>
</dbReference>
<dbReference type="Proteomes" id="UP001139319">
    <property type="component" value="Unassembled WGS sequence"/>
</dbReference>
<protein>
    <recommendedName>
        <fullName evidence="7 9">Uroporphyrinogen-III synthase</fullName>
        <ecNumber evidence="3 9">4.2.1.75</ecNumber>
    </recommendedName>
</protein>
<dbReference type="Pfam" id="PF02602">
    <property type="entry name" value="HEM4"/>
    <property type="match status" value="1"/>
</dbReference>